<keyword evidence="2 8" id="KW-0813">Transport</keyword>
<evidence type="ECO:0000256" key="2">
    <source>
        <dbReference type="ARBA" id="ARBA00022448"/>
    </source>
</evidence>
<gene>
    <name evidence="8" type="primary">atpH</name>
    <name evidence="9" type="ORF">GCM10009606_05140</name>
</gene>
<evidence type="ECO:0000256" key="3">
    <source>
        <dbReference type="ARBA" id="ARBA00022781"/>
    </source>
</evidence>
<dbReference type="PROSITE" id="PS00389">
    <property type="entry name" value="ATPASE_DELTA"/>
    <property type="match status" value="1"/>
</dbReference>
<evidence type="ECO:0000313" key="10">
    <source>
        <dbReference type="Proteomes" id="UP001499979"/>
    </source>
</evidence>
<comment type="function">
    <text evidence="8">F(1)F(0) ATP synthase produces ATP from ADP in the presence of a proton or sodium gradient. F-type ATPases consist of two structural domains, F(1) containing the extramembraneous catalytic core and F(0) containing the membrane proton channel, linked together by a central stalk and a peripheral stalk. During catalysis, ATP synthesis in the catalytic domain of F(1) is coupled via a rotary mechanism of the central stalk subunits to proton translocation.</text>
</comment>
<evidence type="ECO:0000256" key="4">
    <source>
        <dbReference type="ARBA" id="ARBA00023065"/>
    </source>
</evidence>
<keyword evidence="5 8" id="KW-0472">Membrane</keyword>
<dbReference type="RefSeq" id="WP_343905377.1">
    <property type="nucleotide sequence ID" value="NZ_BAAAJE010000002.1"/>
</dbReference>
<dbReference type="PRINTS" id="PR00125">
    <property type="entry name" value="ATPASEDELTA"/>
</dbReference>
<dbReference type="HAMAP" id="MF_01416">
    <property type="entry name" value="ATP_synth_delta_bact"/>
    <property type="match status" value="1"/>
</dbReference>
<comment type="caution">
    <text evidence="9">The sequence shown here is derived from an EMBL/GenBank/DDBJ whole genome shotgun (WGS) entry which is preliminary data.</text>
</comment>
<dbReference type="Proteomes" id="UP001499979">
    <property type="component" value="Unassembled WGS sequence"/>
</dbReference>
<evidence type="ECO:0000256" key="7">
    <source>
        <dbReference type="ARBA" id="ARBA00023310"/>
    </source>
</evidence>
<comment type="similarity">
    <text evidence="8">Belongs to the ATPase delta chain family.</text>
</comment>
<keyword evidence="7 8" id="KW-0066">ATP synthesis</keyword>
<sequence length="269" mass="29012">MDLRGASADSLRELTTELGSALRAGSHAEQVAGELFTVARLLRDEPSLRRVATDASLPAEPKQGLVTQVLEGKVDPTTLDLVRKAASLRWTSSRDLPDALERLGELALVTSVGNDADRLADEVFALSRTVTANPELRDALSNPARSRADKEQLLDRLLGGKVLPATLALAKQALAGTYRTVTSALENYRRVAAEARNEYVATVRAVTPLSDGDRDRLVKALSEQYGREIHVNEVIDPTVLGGVRVEIGDDVIDGTVSSRLDDARRKLVG</sequence>
<dbReference type="PANTHER" id="PTHR11910">
    <property type="entry name" value="ATP SYNTHASE DELTA CHAIN"/>
    <property type="match status" value="1"/>
</dbReference>
<keyword evidence="10" id="KW-1185">Reference proteome</keyword>
<evidence type="ECO:0000256" key="5">
    <source>
        <dbReference type="ARBA" id="ARBA00023136"/>
    </source>
</evidence>
<comment type="subcellular location">
    <subcellularLocation>
        <location evidence="8">Cell membrane</location>
        <topology evidence="8">Peripheral membrane protein</topology>
    </subcellularLocation>
    <subcellularLocation>
        <location evidence="1">Membrane</location>
    </subcellularLocation>
</comment>
<organism evidence="9 10">
    <name type="scientific">Nocardioides aquiterrae</name>
    <dbReference type="NCBI Taxonomy" id="203799"/>
    <lineage>
        <taxon>Bacteria</taxon>
        <taxon>Bacillati</taxon>
        <taxon>Actinomycetota</taxon>
        <taxon>Actinomycetes</taxon>
        <taxon>Propionibacteriales</taxon>
        <taxon>Nocardioidaceae</taxon>
        <taxon>Nocardioides</taxon>
    </lineage>
</organism>
<dbReference type="Pfam" id="PF00213">
    <property type="entry name" value="OSCP"/>
    <property type="match status" value="1"/>
</dbReference>
<protein>
    <recommendedName>
        <fullName evidence="8">ATP synthase subunit delta</fullName>
    </recommendedName>
    <alternativeName>
        <fullName evidence="8">ATP synthase F(1) sector subunit delta</fullName>
    </alternativeName>
    <alternativeName>
        <fullName evidence="8">F-type ATPase subunit delta</fullName>
        <shortName evidence="8">F-ATPase subunit delta</shortName>
    </alternativeName>
</protein>
<reference evidence="9 10" key="1">
    <citation type="journal article" date="2019" name="Int. J. Syst. Evol. Microbiol.">
        <title>The Global Catalogue of Microorganisms (GCM) 10K type strain sequencing project: providing services to taxonomists for standard genome sequencing and annotation.</title>
        <authorList>
            <consortium name="The Broad Institute Genomics Platform"/>
            <consortium name="The Broad Institute Genome Sequencing Center for Infectious Disease"/>
            <person name="Wu L."/>
            <person name="Ma J."/>
        </authorList>
    </citation>
    <scope>NUCLEOTIDE SEQUENCE [LARGE SCALE GENOMIC DNA]</scope>
    <source>
        <strain evidence="9 10">JCM 11813</strain>
    </source>
</reference>
<dbReference type="NCBIfam" id="NF009967">
    <property type="entry name" value="PRK13430.1"/>
    <property type="match status" value="1"/>
</dbReference>
<keyword evidence="8" id="KW-1003">Cell membrane</keyword>
<keyword evidence="6 8" id="KW-0139">CF(1)</keyword>
<dbReference type="InterPro" id="IPR020781">
    <property type="entry name" value="ATPase_OSCP/d_CS"/>
</dbReference>
<comment type="function">
    <text evidence="8">This protein is part of the stalk that links CF(0) to CF(1). It either transmits conformational changes from CF(0) to CF(1) or is implicated in proton conduction.</text>
</comment>
<evidence type="ECO:0000256" key="6">
    <source>
        <dbReference type="ARBA" id="ARBA00023196"/>
    </source>
</evidence>
<evidence type="ECO:0000313" key="9">
    <source>
        <dbReference type="EMBL" id="GAA1128455.1"/>
    </source>
</evidence>
<keyword evidence="4 8" id="KW-0406">Ion transport</keyword>
<evidence type="ECO:0000256" key="8">
    <source>
        <dbReference type="HAMAP-Rule" id="MF_01416"/>
    </source>
</evidence>
<keyword evidence="3 8" id="KW-0375">Hydrogen ion transport</keyword>
<accession>A0ABN1U8W4</accession>
<evidence type="ECO:0000256" key="1">
    <source>
        <dbReference type="ARBA" id="ARBA00004370"/>
    </source>
</evidence>
<dbReference type="EMBL" id="BAAAJE010000002">
    <property type="protein sequence ID" value="GAA1128455.1"/>
    <property type="molecule type" value="Genomic_DNA"/>
</dbReference>
<name>A0ABN1U8W4_9ACTN</name>
<proteinExistence type="inferred from homology"/>
<dbReference type="InterPro" id="IPR000711">
    <property type="entry name" value="ATPase_OSCP/dsu"/>
</dbReference>